<dbReference type="EMBL" id="JBBJUP010000011">
    <property type="protein sequence ID" value="MEJ8280290.1"/>
    <property type="molecule type" value="Genomic_DNA"/>
</dbReference>
<evidence type="ECO:0008006" key="3">
    <source>
        <dbReference type="Google" id="ProtNLM"/>
    </source>
</evidence>
<reference evidence="1 2" key="1">
    <citation type="submission" date="2024-03" db="EMBL/GenBank/DDBJ databases">
        <title>Draft genome sequence of Pseudonocardia sp. DW16-2.</title>
        <authorList>
            <person name="Duangmal K."/>
        </authorList>
    </citation>
    <scope>NUCLEOTIDE SEQUENCE [LARGE SCALE GENOMIC DNA]</scope>
    <source>
        <strain evidence="1 2">DW16-2</strain>
    </source>
</reference>
<keyword evidence="2" id="KW-1185">Reference proteome</keyword>
<dbReference type="Proteomes" id="UP001364211">
    <property type="component" value="Unassembled WGS sequence"/>
</dbReference>
<evidence type="ECO:0000313" key="2">
    <source>
        <dbReference type="Proteomes" id="UP001364211"/>
    </source>
</evidence>
<evidence type="ECO:0000313" key="1">
    <source>
        <dbReference type="EMBL" id="MEJ8280290.1"/>
    </source>
</evidence>
<dbReference type="RefSeq" id="WP_340291268.1">
    <property type="nucleotide sequence ID" value="NZ_JBBJUP010000011.1"/>
</dbReference>
<comment type="caution">
    <text evidence="1">The sequence shown here is derived from an EMBL/GenBank/DDBJ whole genome shotgun (WGS) entry which is preliminary data.</text>
</comment>
<organism evidence="1 2">
    <name type="scientific">Pseudonocardia spirodelae</name>
    <dbReference type="NCBI Taxonomy" id="3133431"/>
    <lineage>
        <taxon>Bacteria</taxon>
        <taxon>Bacillati</taxon>
        <taxon>Actinomycetota</taxon>
        <taxon>Actinomycetes</taxon>
        <taxon>Pseudonocardiales</taxon>
        <taxon>Pseudonocardiaceae</taxon>
        <taxon>Pseudonocardia</taxon>
    </lineage>
</organism>
<proteinExistence type="predicted"/>
<protein>
    <recommendedName>
        <fullName evidence="3">Fe/B12 periplasmic-binding domain-containing protein</fullName>
    </recommendedName>
</protein>
<name>A0ABU8T8N8_9PSEU</name>
<dbReference type="SUPFAM" id="SSF53807">
    <property type="entry name" value="Helical backbone' metal receptor"/>
    <property type="match status" value="1"/>
</dbReference>
<dbReference type="Gene3D" id="3.40.50.1980">
    <property type="entry name" value="Nitrogenase molybdenum iron protein domain"/>
    <property type="match status" value="1"/>
</dbReference>
<gene>
    <name evidence="1" type="ORF">WJX68_15195</name>
</gene>
<sequence length="144" mass="14666">MSRPTAGAAMGGGRAFVDATGTPVPLRGPVVRVVATDPGVGALLRELGADVVGCAGPLEGVDPVGDERAPDPDAVRALRPDAIVTGATGRRHDLADPALLGRLRDIAPTIAVDLGRRAASAADLRALLGTVQPPPHRSRGRHED</sequence>
<accession>A0ABU8T8N8</accession>